<name>A0A150JDF8_9EURY</name>
<dbReference type="GO" id="GO:0003677">
    <property type="term" value="F:DNA binding"/>
    <property type="evidence" value="ECO:0007669"/>
    <property type="project" value="InterPro"/>
</dbReference>
<protein>
    <submittedName>
        <fullName evidence="2">Putative tyrosine recombinase XerC-like protein</fullName>
    </submittedName>
</protein>
<proteinExistence type="predicted"/>
<dbReference type="GO" id="GO:0015074">
    <property type="term" value="P:DNA integration"/>
    <property type="evidence" value="ECO:0007669"/>
    <property type="project" value="InterPro"/>
</dbReference>
<dbReference type="InterPro" id="IPR002104">
    <property type="entry name" value="Integrase_catalytic"/>
</dbReference>
<dbReference type="PROSITE" id="PS51898">
    <property type="entry name" value="TYR_RECOMBINASE"/>
    <property type="match status" value="1"/>
</dbReference>
<comment type="caution">
    <text evidence="2">The sequence shown here is derived from an EMBL/GenBank/DDBJ whole genome shotgun (WGS) entry which is preliminary data.</text>
</comment>
<accession>A0A150JIQ2</accession>
<dbReference type="GO" id="GO:0006310">
    <property type="term" value="P:DNA recombination"/>
    <property type="evidence" value="ECO:0007669"/>
    <property type="project" value="UniProtKB-KW"/>
</dbReference>
<dbReference type="InterPro" id="IPR011010">
    <property type="entry name" value="DNA_brk_join_enz"/>
</dbReference>
<dbReference type="AlphaFoldDB" id="A0A150JDF8"/>
<reference evidence="2 3" key="1">
    <citation type="journal article" date="2016" name="ISME J.">
        <title>Chasing the elusive Euryarchaeota class WSA2: genomes reveal a uniquely fastidious methyl-reducing methanogen.</title>
        <authorList>
            <person name="Nobu M.K."/>
            <person name="Narihiro T."/>
            <person name="Kuroda K."/>
            <person name="Mei R."/>
            <person name="Liu W.T."/>
        </authorList>
    </citation>
    <scope>NUCLEOTIDE SEQUENCE [LARGE SCALE GENOMIC DNA]</scope>
    <source>
        <strain evidence="2">ADurb1013_Bin02101</strain>
    </source>
</reference>
<dbReference type="PANTHER" id="PTHR30349:SF64">
    <property type="entry name" value="PROPHAGE INTEGRASE INTD-RELATED"/>
    <property type="match status" value="1"/>
</dbReference>
<accession>A0A150JDF8</accession>
<sequence>MSRAWNIKNEDFYRFLRANRKLAAATAKILIDFLPIGFIDLSGKEITEFYFKLLDSDKLSSSTKHNTHYAVKYLCEFKGWPFDYKMPKVHRVRRKNIEMEDVKKLLHAITNQNHKILILTHLYTGLRPSELLNLKLEDLDLERGLLEIRNTKTYRDRSIPLHQTLLSGLKDYLSHRDEHTDYLFQSKGQQSKVSLDAYRWMLEKYSKAANIKKVTPYSLRHTFATLFVENSGDILILKKIMGHSDIHTSEAYIHDNPRMIQKGYDKAQISWGD</sequence>
<dbReference type="Gene3D" id="1.10.443.10">
    <property type="entry name" value="Intergrase catalytic core"/>
    <property type="match status" value="1"/>
</dbReference>
<dbReference type="SUPFAM" id="SSF56349">
    <property type="entry name" value="DNA breaking-rejoining enzymes"/>
    <property type="match status" value="1"/>
</dbReference>
<evidence type="ECO:0000313" key="3">
    <source>
        <dbReference type="Proteomes" id="UP000092420"/>
    </source>
</evidence>
<dbReference type="EMBL" id="LNJB01000002">
    <property type="protein sequence ID" value="KYC55250.1"/>
    <property type="molecule type" value="Genomic_DNA"/>
</dbReference>
<dbReference type="InterPro" id="IPR013762">
    <property type="entry name" value="Integrase-like_cat_sf"/>
</dbReference>
<dbReference type="PANTHER" id="PTHR30349">
    <property type="entry name" value="PHAGE INTEGRASE-RELATED"/>
    <property type="match status" value="1"/>
</dbReference>
<organism evidence="2 3">
    <name type="scientific">Candidatus Methanofastidiosum methylothiophilum</name>
    <dbReference type="NCBI Taxonomy" id="1705564"/>
    <lineage>
        <taxon>Archaea</taxon>
        <taxon>Methanobacteriati</taxon>
        <taxon>Methanobacteriota</taxon>
        <taxon>Stenosarchaea group</taxon>
        <taxon>Candidatus Methanofastidiosia</taxon>
        <taxon>Candidatus Methanofastidiosales</taxon>
        <taxon>Candidatus Methanofastidiosaceae</taxon>
        <taxon>Candidatus Methanofastidiosum</taxon>
    </lineage>
</organism>
<keyword evidence="1" id="KW-0233">DNA recombination</keyword>
<gene>
    <name evidence="2" type="ORF">AN188_00233</name>
</gene>
<dbReference type="CDD" id="cd00796">
    <property type="entry name" value="INT_Rci_Hp1_C"/>
    <property type="match status" value="1"/>
</dbReference>
<dbReference type="Proteomes" id="UP000092420">
    <property type="component" value="Unassembled WGS sequence"/>
</dbReference>
<evidence type="ECO:0000256" key="1">
    <source>
        <dbReference type="ARBA" id="ARBA00023172"/>
    </source>
</evidence>
<dbReference type="InterPro" id="IPR050090">
    <property type="entry name" value="Tyrosine_recombinase_XerCD"/>
</dbReference>
<dbReference type="Pfam" id="PF00589">
    <property type="entry name" value="Phage_integrase"/>
    <property type="match status" value="1"/>
</dbReference>
<evidence type="ECO:0000313" key="2">
    <source>
        <dbReference type="EMBL" id="KYC55250.1"/>
    </source>
</evidence>